<reference evidence="2" key="1">
    <citation type="journal article" date="2019" name="Int. J. Syst. Evol. Microbiol.">
        <title>The Global Catalogue of Microorganisms (GCM) 10K type strain sequencing project: providing services to taxonomists for standard genome sequencing and annotation.</title>
        <authorList>
            <consortium name="The Broad Institute Genomics Platform"/>
            <consortium name="The Broad Institute Genome Sequencing Center for Infectious Disease"/>
            <person name="Wu L."/>
            <person name="Ma J."/>
        </authorList>
    </citation>
    <scope>NUCLEOTIDE SEQUENCE [LARGE SCALE GENOMIC DNA]</scope>
    <source>
        <strain evidence="2">CGMCC 1.15342</strain>
    </source>
</reference>
<evidence type="ECO:0000313" key="1">
    <source>
        <dbReference type="EMBL" id="GGC36270.1"/>
    </source>
</evidence>
<name>A0ABQ1M848_9SPHI</name>
<dbReference type="EMBL" id="BMIK01000011">
    <property type="protein sequence ID" value="GGC36270.1"/>
    <property type="molecule type" value="Genomic_DNA"/>
</dbReference>
<gene>
    <name evidence="1" type="ORF">GCM10011386_30530</name>
</gene>
<comment type="caution">
    <text evidence="1">The sequence shown here is derived from an EMBL/GenBank/DDBJ whole genome shotgun (WGS) entry which is preliminary data.</text>
</comment>
<proteinExistence type="predicted"/>
<sequence length="100" mass="10697">MKKLKLDFKNVGEILTREQLKQIVGGGTCAVYLPSGWTATGELNWDASGSGQSSDMGDGNIGSTWILRGISRTDADNLMANTAGDGRQWCCDSCASASWY</sequence>
<evidence type="ECO:0008006" key="3">
    <source>
        <dbReference type="Google" id="ProtNLM"/>
    </source>
</evidence>
<protein>
    <recommendedName>
        <fullName evidence="3">Bacteriocin-type signal sequence-containing protein</fullName>
    </recommendedName>
</protein>
<accession>A0ABQ1M848</accession>
<evidence type="ECO:0000313" key="2">
    <source>
        <dbReference type="Proteomes" id="UP000597338"/>
    </source>
</evidence>
<dbReference type="Proteomes" id="UP000597338">
    <property type="component" value="Unassembled WGS sequence"/>
</dbReference>
<organism evidence="1 2">
    <name type="scientific">Parapedobacter defluvii</name>
    <dbReference type="NCBI Taxonomy" id="2045106"/>
    <lineage>
        <taxon>Bacteria</taxon>
        <taxon>Pseudomonadati</taxon>
        <taxon>Bacteroidota</taxon>
        <taxon>Sphingobacteriia</taxon>
        <taxon>Sphingobacteriales</taxon>
        <taxon>Sphingobacteriaceae</taxon>
        <taxon>Parapedobacter</taxon>
    </lineage>
</organism>
<keyword evidence="2" id="KW-1185">Reference proteome</keyword>